<comment type="caution">
    <text evidence="9">The sequence shown here is derived from an EMBL/GenBank/DDBJ whole genome shotgun (WGS) entry which is preliminary data.</text>
</comment>
<evidence type="ECO:0000256" key="3">
    <source>
        <dbReference type="ARBA" id="ARBA00022475"/>
    </source>
</evidence>
<feature type="transmembrane region" description="Helical" evidence="7">
    <location>
        <begin position="332"/>
        <end position="350"/>
    </location>
</feature>
<evidence type="ECO:0000256" key="6">
    <source>
        <dbReference type="ARBA" id="ARBA00023136"/>
    </source>
</evidence>
<dbReference type="InterPro" id="IPR020846">
    <property type="entry name" value="MFS_dom"/>
</dbReference>
<dbReference type="InterPro" id="IPR011701">
    <property type="entry name" value="MFS"/>
</dbReference>
<organism evidence="9 10">
    <name type="scientific">Paractinoplanes rhizophilus</name>
    <dbReference type="NCBI Taxonomy" id="1416877"/>
    <lineage>
        <taxon>Bacteria</taxon>
        <taxon>Bacillati</taxon>
        <taxon>Actinomycetota</taxon>
        <taxon>Actinomycetes</taxon>
        <taxon>Micromonosporales</taxon>
        <taxon>Micromonosporaceae</taxon>
        <taxon>Paractinoplanes</taxon>
    </lineage>
</organism>
<feature type="transmembrane region" description="Helical" evidence="7">
    <location>
        <begin position="225"/>
        <end position="241"/>
    </location>
</feature>
<evidence type="ECO:0000313" key="10">
    <source>
        <dbReference type="Proteomes" id="UP001596548"/>
    </source>
</evidence>
<feature type="transmembrane region" description="Helical" evidence="7">
    <location>
        <begin position="101"/>
        <end position="122"/>
    </location>
</feature>
<evidence type="ECO:0000256" key="5">
    <source>
        <dbReference type="ARBA" id="ARBA00022989"/>
    </source>
</evidence>
<dbReference type="SUPFAM" id="SSF103473">
    <property type="entry name" value="MFS general substrate transporter"/>
    <property type="match status" value="2"/>
</dbReference>
<evidence type="ECO:0000313" key="9">
    <source>
        <dbReference type="EMBL" id="MFC7279876.1"/>
    </source>
</evidence>
<evidence type="ECO:0000259" key="8">
    <source>
        <dbReference type="PROSITE" id="PS50850"/>
    </source>
</evidence>
<dbReference type="PANTHER" id="PTHR42718:SF46">
    <property type="entry name" value="BLR6921 PROTEIN"/>
    <property type="match status" value="1"/>
</dbReference>
<name>A0ABW2I4U1_9ACTN</name>
<feature type="transmembrane region" description="Helical" evidence="7">
    <location>
        <begin position="428"/>
        <end position="451"/>
    </location>
</feature>
<feature type="transmembrane region" description="Helical" evidence="7">
    <location>
        <begin position="134"/>
        <end position="157"/>
    </location>
</feature>
<feature type="transmembrane region" description="Helical" evidence="7">
    <location>
        <begin position="295"/>
        <end position="320"/>
    </location>
</feature>
<comment type="subcellular location">
    <subcellularLocation>
        <location evidence="1">Cell membrane</location>
        <topology evidence="1">Multi-pass membrane protein</topology>
    </subcellularLocation>
</comment>
<reference evidence="10" key="1">
    <citation type="journal article" date="2019" name="Int. J. Syst. Evol. Microbiol.">
        <title>The Global Catalogue of Microorganisms (GCM) 10K type strain sequencing project: providing services to taxonomists for standard genome sequencing and annotation.</title>
        <authorList>
            <consortium name="The Broad Institute Genomics Platform"/>
            <consortium name="The Broad Institute Genome Sequencing Center for Infectious Disease"/>
            <person name="Wu L."/>
            <person name="Ma J."/>
        </authorList>
    </citation>
    <scope>NUCLEOTIDE SEQUENCE [LARGE SCALE GENOMIC DNA]</scope>
    <source>
        <strain evidence="10">XZYJT-10</strain>
    </source>
</reference>
<feature type="transmembrane region" description="Helical" evidence="7">
    <location>
        <begin position="76"/>
        <end position="95"/>
    </location>
</feature>
<feature type="transmembrane region" description="Helical" evidence="7">
    <location>
        <begin position="262"/>
        <end position="283"/>
    </location>
</feature>
<evidence type="ECO:0000256" key="2">
    <source>
        <dbReference type="ARBA" id="ARBA00022448"/>
    </source>
</evidence>
<dbReference type="InterPro" id="IPR036259">
    <property type="entry name" value="MFS_trans_sf"/>
</dbReference>
<gene>
    <name evidence="9" type="ORF">ACFQS1_38465</name>
</gene>
<accession>A0ABW2I4U1</accession>
<evidence type="ECO:0000256" key="1">
    <source>
        <dbReference type="ARBA" id="ARBA00004651"/>
    </source>
</evidence>
<dbReference type="PANTHER" id="PTHR42718">
    <property type="entry name" value="MAJOR FACILITATOR SUPERFAMILY MULTIDRUG TRANSPORTER MFSC"/>
    <property type="match status" value="1"/>
</dbReference>
<protein>
    <submittedName>
        <fullName evidence="9">MFS transporter</fullName>
    </submittedName>
</protein>
<dbReference type="Gene3D" id="1.20.1250.20">
    <property type="entry name" value="MFS general substrate transporter like domains"/>
    <property type="match status" value="2"/>
</dbReference>
<feature type="transmembrane region" description="Helical" evidence="7">
    <location>
        <begin position="163"/>
        <end position="184"/>
    </location>
</feature>
<feature type="transmembrane region" description="Helical" evidence="7">
    <location>
        <begin position="34"/>
        <end position="56"/>
    </location>
</feature>
<feature type="domain" description="Major facilitator superfamily (MFS) profile" evidence="8">
    <location>
        <begin position="8"/>
        <end position="455"/>
    </location>
</feature>
<dbReference type="Proteomes" id="UP001596548">
    <property type="component" value="Unassembled WGS sequence"/>
</dbReference>
<feature type="transmembrane region" description="Helical" evidence="7">
    <location>
        <begin position="356"/>
        <end position="376"/>
    </location>
</feature>
<dbReference type="Pfam" id="PF07690">
    <property type="entry name" value="MFS_1"/>
    <property type="match status" value="1"/>
</dbReference>
<keyword evidence="5 7" id="KW-1133">Transmembrane helix</keyword>
<keyword evidence="2" id="KW-0813">Transport</keyword>
<dbReference type="EMBL" id="JBHTBJ010000064">
    <property type="protein sequence ID" value="MFC7279876.1"/>
    <property type="molecule type" value="Genomic_DNA"/>
</dbReference>
<proteinExistence type="predicted"/>
<dbReference type="PROSITE" id="PS50850">
    <property type="entry name" value="MFS"/>
    <property type="match status" value="1"/>
</dbReference>
<feature type="transmembrane region" description="Helical" evidence="7">
    <location>
        <begin position="196"/>
        <end position="219"/>
    </location>
</feature>
<dbReference type="RefSeq" id="WP_378977623.1">
    <property type="nucleotide sequence ID" value="NZ_JBHTBJ010000064.1"/>
</dbReference>
<keyword evidence="10" id="KW-1185">Reference proteome</keyword>
<keyword evidence="3" id="KW-1003">Cell membrane</keyword>
<evidence type="ECO:0000256" key="7">
    <source>
        <dbReference type="SAM" id="Phobius"/>
    </source>
</evidence>
<keyword evidence="6 7" id="KW-0472">Membrane</keyword>
<sequence>MRRAVPPAITLTVLAVSVCGYSLAATQLLPALPRLQVAFGASPSAVAWVFTAYLLVSAPATPLAGRLGDMYGRRPVLVAVLTLFLIASIGSALAHNLPELIAWRALQGLGGAVVPLAFGVVADVLPEKRVSLGMAMLGAMLAIGGSVGLLLGGFLVQHAPVGVIFWTSAGFGLIGVVGSLLTVPRSAGRTAGRLDVAGAALLAVGLVTPLIGVSFAPRWGWGDPRALALFAAGLVVLPLWWRLQARRPAPLVDTALLTSRPIAATILATAVMGFGLFGAFSLVPQLAQAPEAVGGLGFTALGAGVLMLPTATVNAAVAPLVGLVSRAHGSKLPLLAGALIAAAGLAWLSARHASPAEIAIGCGVLGIGFAASLAAAPNIIVGWAPRDRTGAALAANTLAQNLGSSVGSQVGVSIVASRVGADGLIPAGYTWAFAVAAGMAVVGAGFAALVLEPPVTVEETTLLT</sequence>
<evidence type="ECO:0000256" key="4">
    <source>
        <dbReference type="ARBA" id="ARBA00022692"/>
    </source>
</evidence>
<keyword evidence="4 7" id="KW-0812">Transmembrane</keyword>